<feature type="domain" description="Xylose isomerase-like TIM barrel" evidence="1">
    <location>
        <begin position="42"/>
        <end position="240"/>
    </location>
</feature>
<evidence type="ECO:0000313" key="3">
    <source>
        <dbReference type="Proteomes" id="UP000029227"/>
    </source>
</evidence>
<evidence type="ECO:0000313" key="2">
    <source>
        <dbReference type="EMBL" id="GAL04496.1"/>
    </source>
</evidence>
<proteinExistence type="predicted"/>
<reference evidence="2 3" key="1">
    <citation type="journal article" date="2014" name="Genome Announc.">
        <title>Draft Genome Sequences of Two Vibrionaceae Species, Vibrio ponticus C121 and Photobacterium aphoticum C119, Isolated as Coral Reef Microbiota.</title>
        <authorList>
            <person name="Al-saari N."/>
            <person name="Meirelles P.M."/>
            <person name="Mino S."/>
            <person name="Suda W."/>
            <person name="Oshima K."/>
            <person name="Hattori M."/>
            <person name="Ohkuma M."/>
            <person name="Thompson F.L."/>
            <person name="Gomez-Gil B."/>
            <person name="Sawabe T."/>
            <person name="Sawabe T."/>
        </authorList>
    </citation>
    <scope>NUCLEOTIDE SEQUENCE [LARGE SCALE GENOMIC DNA]</scope>
    <source>
        <strain evidence="2 3">JCM 19237</strain>
    </source>
</reference>
<organism evidence="2 3">
    <name type="scientific">Photobacterium aphoticum</name>
    <dbReference type="NCBI Taxonomy" id="754436"/>
    <lineage>
        <taxon>Bacteria</taxon>
        <taxon>Pseudomonadati</taxon>
        <taxon>Pseudomonadota</taxon>
        <taxon>Gammaproteobacteria</taxon>
        <taxon>Vibrionales</taxon>
        <taxon>Vibrionaceae</taxon>
        <taxon>Photobacterium</taxon>
    </lineage>
</organism>
<dbReference type="PANTHER" id="PTHR12110:SF53">
    <property type="entry name" value="BLR5974 PROTEIN"/>
    <property type="match status" value="1"/>
</dbReference>
<dbReference type="EMBL" id="BBMN01000004">
    <property type="protein sequence ID" value="GAL04496.1"/>
    <property type="molecule type" value="Genomic_DNA"/>
</dbReference>
<dbReference type="AlphaFoldDB" id="A0A090QNN3"/>
<dbReference type="Gene3D" id="3.20.20.150">
    <property type="entry name" value="Divalent-metal-dependent TIM barrel enzymes"/>
    <property type="match status" value="1"/>
</dbReference>
<dbReference type="Pfam" id="PF01261">
    <property type="entry name" value="AP_endonuc_2"/>
    <property type="match status" value="1"/>
</dbReference>
<dbReference type="eggNOG" id="COG1082">
    <property type="taxonomic scope" value="Bacteria"/>
</dbReference>
<dbReference type="SUPFAM" id="SSF51658">
    <property type="entry name" value="Xylose isomerase-like"/>
    <property type="match status" value="1"/>
</dbReference>
<dbReference type="InterPro" id="IPR036237">
    <property type="entry name" value="Xyl_isomerase-like_sf"/>
</dbReference>
<evidence type="ECO:0000259" key="1">
    <source>
        <dbReference type="Pfam" id="PF01261"/>
    </source>
</evidence>
<dbReference type="InterPro" id="IPR013022">
    <property type="entry name" value="Xyl_isomerase-like_TIM-brl"/>
</dbReference>
<protein>
    <recommendedName>
        <fullName evidence="1">Xylose isomerase-like TIM barrel domain-containing protein</fullName>
    </recommendedName>
</protein>
<dbReference type="InterPro" id="IPR050312">
    <property type="entry name" value="IolE/XylAMocC-like"/>
</dbReference>
<accession>A0A090QNN3</accession>
<gene>
    <name evidence="2" type="ORF">JCM19237_1168</name>
</gene>
<dbReference type="Proteomes" id="UP000029227">
    <property type="component" value="Unassembled WGS sequence"/>
</dbReference>
<dbReference type="STRING" id="754436.JCM19237_1168"/>
<name>A0A090QNN3_9GAMM</name>
<comment type="caution">
    <text evidence="2">The sequence shown here is derived from an EMBL/GenBank/DDBJ whole genome shotgun (WGS) entry which is preliminary data.</text>
</comment>
<sequence>MLTHTPHVLAERAAQIPLYLHAYAFHLNMRYERLLPNDLLDIAHQQDLRGVKIHVEDGESQSLRTFSDDAFAQFKAKAAAYQLDIHIETSASDPATLDEAMRIAHATGATSVRFYPRYEGHLSTVLAKIQQDLAYLRQFDDCGLTFTIEQHEDLKGHELVTLVENSGMKNLSILFDFGNMINANEQPLDALAVMAPHITQVHIKDAKCLKEGKGWGHEACRTGQGDLPLKAMLTALLQLGDTKAQVMAFGLEEEVDYYAPAFRFDDEGDDPWIPWRDASFTPLPSDEARDARLALEQQHALEQIAFIRRLCQEIHDEHIALAQQATHTAQAMTTT</sequence>
<dbReference type="PANTHER" id="PTHR12110">
    <property type="entry name" value="HYDROXYPYRUVATE ISOMERASE"/>
    <property type="match status" value="1"/>
</dbReference>